<dbReference type="InterPro" id="IPR023660">
    <property type="entry name" value="Arg_Kinase"/>
</dbReference>
<name>A0A1M6JZ25_9FIRM</name>
<evidence type="ECO:0000256" key="2">
    <source>
        <dbReference type="ARBA" id="ARBA00022741"/>
    </source>
</evidence>
<comment type="similarity">
    <text evidence="6 7 8">Belongs to the ATP:guanido phosphotransferase family.</text>
</comment>
<gene>
    <name evidence="6" type="primary">mcsB</name>
    <name evidence="10" type="ORF">SAMN02745219_02749</name>
</gene>
<dbReference type="GO" id="GO:0046314">
    <property type="term" value="P:phosphocreatine biosynthetic process"/>
    <property type="evidence" value="ECO:0007669"/>
    <property type="project" value="InterPro"/>
</dbReference>
<dbReference type="InterPro" id="IPR022415">
    <property type="entry name" value="ATP-guanido_PTrfase_AS"/>
</dbReference>
<evidence type="ECO:0000256" key="3">
    <source>
        <dbReference type="ARBA" id="ARBA00022777"/>
    </source>
</evidence>
<dbReference type="NCBIfam" id="NF002194">
    <property type="entry name" value="PRK01059.1-4"/>
    <property type="match status" value="1"/>
</dbReference>
<dbReference type="GO" id="GO:0005524">
    <property type="term" value="F:ATP binding"/>
    <property type="evidence" value="ECO:0007669"/>
    <property type="project" value="UniProtKB-UniRule"/>
</dbReference>
<dbReference type="SUPFAM" id="SSF55931">
    <property type="entry name" value="Glutamine synthetase/guanido kinase"/>
    <property type="match status" value="1"/>
</dbReference>
<feature type="binding site" evidence="6 7">
    <location>
        <begin position="178"/>
        <end position="182"/>
    </location>
    <ligand>
        <name>ATP</name>
        <dbReference type="ChEBI" id="CHEBI:30616"/>
    </ligand>
</feature>
<feature type="binding site" evidence="6 7">
    <location>
        <begin position="27"/>
        <end position="31"/>
    </location>
    <ligand>
        <name>ATP</name>
        <dbReference type="ChEBI" id="CHEBI:30616"/>
    </ligand>
</feature>
<feature type="domain" description="Phosphagen kinase C-terminal" evidence="9">
    <location>
        <begin position="24"/>
        <end position="256"/>
    </location>
</feature>
<dbReference type="Gene3D" id="3.30.590.10">
    <property type="entry name" value="Glutamine synthetase/guanido kinase, catalytic domain"/>
    <property type="match status" value="1"/>
</dbReference>
<dbReference type="RefSeq" id="WP_072870451.1">
    <property type="nucleotide sequence ID" value="NZ_FQZM01000038.1"/>
</dbReference>
<dbReference type="GO" id="GO:1990424">
    <property type="term" value="F:protein arginine kinase activity"/>
    <property type="evidence" value="ECO:0007669"/>
    <property type="project" value="UniProtKB-EC"/>
</dbReference>
<feature type="short sequence motif" description="RDXXRA motif of the pArg binding pocket involved in allosteric regulation" evidence="6">
    <location>
        <begin position="339"/>
        <end position="344"/>
    </location>
</feature>
<dbReference type="PROSITE" id="PS51510">
    <property type="entry name" value="PHOSPHAGEN_KINASE_C"/>
    <property type="match status" value="1"/>
</dbReference>
<dbReference type="FunFam" id="3.30.590.10:FF:000007">
    <property type="entry name" value="Protein-arginine kinase"/>
    <property type="match status" value="1"/>
</dbReference>
<evidence type="ECO:0000256" key="4">
    <source>
        <dbReference type="ARBA" id="ARBA00022840"/>
    </source>
</evidence>
<dbReference type="PANTHER" id="PTHR11547">
    <property type="entry name" value="ARGININE OR CREATINE KINASE"/>
    <property type="match status" value="1"/>
</dbReference>
<comment type="catalytic activity">
    <reaction evidence="5 6">
        <text>L-arginyl-[protein] + ATP = N(omega)-phospho-L-arginyl-[protein] + ADP + H(+)</text>
        <dbReference type="Rhea" id="RHEA:43384"/>
        <dbReference type="Rhea" id="RHEA-COMP:10532"/>
        <dbReference type="Rhea" id="RHEA-COMP:10533"/>
        <dbReference type="ChEBI" id="CHEBI:15378"/>
        <dbReference type="ChEBI" id="CHEBI:29965"/>
        <dbReference type="ChEBI" id="CHEBI:30616"/>
        <dbReference type="ChEBI" id="CHEBI:83226"/>
        <dbReference type="ChEBI" id="CHEBI:456216"/>
        <dbReference type="EC" id="2.7.14.1"/>
    </reaction>
</comment>
<dbReference type="GO" id="GO:0005615">
    <property type="term" value="C:extracellular space"/>
    <property type="evidence" value="ECO:0007669"/>
    <property type="project" value="TreeGrafter"/>
</dbReference>
<evidence type="ECO:0000313" key="10">
    <source>
        <dbReference type="EMBL" id="SHJ51939.1"/>
    </source>
</evidence>
<keyword evidence="6" id="KW-0021">Allosteric enzyme</keyword>
<feature type="binding site" evidence="6 7">
    <location>
        <position position="127"/>
    </location>
    <ligand>
        <name>ATP</name>
        <dbReference type="ChEBI" id="CHEBI:30616"/>
    </ligand>
</feature>
<keyword evidence="1 6" id="KW-0808">Transferase</keyword>
<evidence type="ECO:0000313" key="11">
    <source>
        <dbReference type="Proteomes" id="UP000184529"/>
    </source>
</evidence>
<comment type="activity regulation">
    <text evidence="6">Appears to be allosterically activated by the binding of pArg-containing polypeptides to the pArg-binding pocket localized in the C-terminal domain of McsB.</text>
</comment>
<evidence type="ECO:0000256" key="8">
    <source>
        <dbReference type="RuleBase" id="RU000505"/>
    </source>
</evidence>
<dbReference type="PANTHER" id="PTHR11547:SF38">
    <property type="entry name" value="ARGININE KINASE 1-RELATED"/>
    <property type="match status" value="1"/>
</dbReference>
<keyword evidence="11" id="KW-1185">Reference proteome</keyword>
<dbReference type="Pfam" id="PF00217">
    <property type="entry name" value="ATP-gua_Ptrans"/>
    <property type="match status" value="1"/>
</dbReference>
<organism evidence="10 11">
    <name type="scientific">Desulfofundulus thermosubterraneus DSM 16057</name>
    <dbReference type="NCBI Taxonomy" id="1121432"/>
    <lineage>
        <taxon>Bacteria</taxon>
        <taxon>Bacillati</taxon>
        <taxon>Bacillota</taxon>
        <taxon>Clostridia</taxon>
        <taxon>Eubacteriales</taxon>
        <taxon>Peptococcaceae</taxon>
        <taxon>Desulfofundulus</taxon>
    </lineage>
</organism>
<dbReference type="GO" id="GO:0004111">
    <property type="term" value="F:creatine kinase activity"/>
    <property type="evidence" value="ECO:0007669"/>
    <property type="project" value="InterPro"/>
</dbReference>
<evidence type="ECO:0000259" key="9">
    <source>
        <dbReference type="PROSITE" id="PS51510"/>
    </source>
</evidence>
<protein>
    <recommendedName>
        <fullName evidence="6">Protein-arginine kinase</fullName>
        <ecNumber evidence="6">2.7.14.1</ecNumber>
    </recommendedName>
</protein>
<keyword evidence="4 6" id="KW-0067">ATP-binding</keyword>
<comment type="function">
    <text evidence="6">Catalyzes the specific phosphorylation of arginine residues in proteins.</text>
</comment>
<sequence length="357" mass="40065">MSIRETVNNPHSHWMDGTGPESDIVISSRVRVARNLAHLPFPHLLSREKAEEVIHAVQTAIENRVFREKVGKMELTRMNELTPVERQILVEKHLISPDLLEGFERKAVVLRDDEVFSVMVNEEDHLRLQCLLPGLQLNRAWELVSRLDDGLEATLDYAFDEKLGYLTACPTNVGTGLRASVMLHLPGLVMVNQIKGVLGTITKLGLTVRGLYGEGTEAKGNLFQVSNQVTLGQAEEDIIANLISVTRQLLGQERAAREALYRERREQLEDRVGRAYGLLKHARVMTSDEAMSLFSDLRLGIDMGIIKNIPAPLIIELMVLTRPAFLVKVTGKDLSPVERDIYRAQLIRKKLSAAQQS</sequence>
<evidence type="ECO:0000256" key="5">
    <source>
        <dbReference type="ARBA" id="ARBA00051816"/>
    </source>
</evidence>
<dbReference type="InterPro" id="IPR022414">
    <property type="entry name" value="ATP-guanido_PTrfase_cat"/>
</dbReference>
<dbReference type="InterPro" id="IPR014746">
    <property type="entry name" value="Gln_synth/guanido_kin_cat_dom"/>
</dbReference>
<dbReference type="CDD" id="cd07930">
    <property type="entry name" value="bacterial_phosphagen_kinase"/>
    <property type="match status" value="1"/>
</dbReference>
<evidence type="ECO:0000256" key="6">
    <source>
        <dbReference type="HAMAP-Rule" id="MF_00602"/>
    </source>
</evidence>
<dbReference type="InterPro" id="IPR000749">
    <property type="entry name" value="ATP-guanido_PTrfase"/>
</dbReference>
<dbReference type="HAMAP" id="MF_00602">
    <property type="entry name" value="Prot_Arg_kinase"/>
    <property type="match status" value="1"/>
</dbReference>
<keyword evidence="3 6" id="KW-0418">Kinase</keyword>
<dbReference type="OrthoDB" id="9791353at2"/>
<feature type="binding site" evidence="6 7">
    <location>
        <position position="93"/>
    </location>
    <ligand>
        <name>ATP</name>
        <dbReference type="ChEBI" id="CHEBI:30616"/>
    </ligand>
</feature>
<reference evidence="11" key="1">
    <citation type="submission" date="2016-11" db="EMBL/GenBank/DDBJ databases">
        <authorList>
            <person name="Varghese N."/>
            <person name="Submissions S."/>
        </authorList>
    </citation>
    <scope>NUCLEOTIDE SEQUENCE [LARGE SCALE GENOMIC DNA]</scope>
    <source>
        <strain evidence="11">DSM 16057</strain>
    </source>
</reference>
<dbReference type="AlphaFoldDB" id="A0A1M6JZ25"/>
<evidence type="ECO:0000256" key="1">
    <source>
        <dbReference type="ARBA" id="ARBA00022679"/>
    </source>
</evidence>
<dbReference type="Proteomes" id="UP000184529">
    <property type="component" value="Unassembled WGS sequence"/>
</dbReference>
<dbReference type="PROSITE" id="PS00112">
    <property type="entry name" value="PHOSPHAGEN_KINASE"/>
    <property type="match status" value="1"/>
</dbReference>
<dbReference type="EMBL" id="FQZM01000038">
    <property type="protein sequence ID" value="SHJ51939.1"/>
    <property type="molecule type" value="Genomic_DNA"/>
</dbReference>
<evidence type="ECO:0000256" key="7">
    <source>
        <dbReference type="PROSITE-ProRule" id="PRU00843"/>
    </source>
</evidence>
<dbReference type="EC" id="2.7.14.1" evidence="6"/>
<proteinExistence type="inferred from homology"/>
<accession>A0A1M6JZ25</accession>
<dbReference type="STRING" id="1121432.SAMN02745219_02749"/>
<feature type="binding site" evidence="6 7">
    <location>
        <begin position="209"/>
        <end position="214"/>
    </location>
    <ligand>
        <name>ATP</name>
        <dbReference type="ChEBI" id="CHEBI:30616"/>
    </ligand>
</feature>
<keyword evidence="2 6" id="KW-0547">Nucleotide-binding</keyword>